<name>A0ABD2WDZ3_9HYME</name>
<feature type="compositionally biased region" description="Polar residues" evidence="1">
    <location>
        <begin position="64"/>
        <end position="92"/>
    </location>
</feature>
<dbReference type="AlphaFoldDB" id="A0ABD2WDZ3"/>
<keyword evidence="3" id="KW-1185">Reference proteome</keyword>
<dbReference type="Proteomes" id="UP001627154">
    <property type="component" value="Unassembled WGS sequence"/>
</dbReference>
<dbReference type="PANTHER" id="PTHR34239:SF2">
    <property type="entry name" value="TRANSPOSABLE ELEMENT P TRANSPOSASE_THAP9 CONSERVED DOMAIN-CONTAINING PROTEIN"/>
    <property type="match status" value="1"/>
</dbReference>
<dbReference type="PANTHER" id="PTHR34239">
    <property type="entry name" value="APPLE DOMAIN-CONTAINING PROTEIN"/>
    <property type="match status" value="1"/>
</dbReference>
<evidence type="ECO:0000313" key="3">
    <source>
        <dbReference type="Proteomes" id="UP001627154"/>
    </source>
</evidence>
<dbReference type="EMBL" id="JBJJXI010000114">
    <property type="protein sequence ID" value="KAL3390915.1"/>
    <property type="molecule type" value="Genomic_DNA"/>
</dbReference>
<feature type="region of interest" description="Disordered" evidence="1">
    <location>
        <begin position="23"/>
        <end position="92"/>
    </location>
</feature>
<sequence length="211" mass="23529">MGKSRYREDEEERLADKVTEILKKMRKKKSTRKEITSPNGEDGGADGLTPKNIEQPKQAKPATPNANSVSVDQNGPTSQPLQKANSTNSTDNLSEDVLNLLGQRIIEKRNFAPSIHPSIAERWSDIIKVGLPKEERAALVKKYFTPENCTFLDPPTLNKEVELAVNEPTRARDQRIVTRHSKLQSCVASITTTISTLIERKNESELPLIDG</sequence>
<reference evidence="2 3" key="1">
    <citation type="journal article" date="2024" name="bioRxiv">
        <title>A reference genome for Trichogramma kaykai: A tiny desert-dwelling parasitoid wasp with competing sex-ratio distorters.</title>
        <authorList>
            <person name="Culotta J."/>
            <person name="Lindsey A.R."/>
        </authorList>
    </citation>
    <scope>NUCLEOTIDE SEQUENCE [LARGE SCALE GENOMIC DNA]</scope>
    <source>
        <strain evidence="2 3">KSX58</strain>
    </source>
</reference>
<protein>
    <submittedName>
        <fullName evidence="2">Uncharacterized protein</fullName>
    </submittedName>
</protein>
<organism evidence="2 3">
    <name type="scientific">Trichogramma kaykai</name>
    <dbReference type="NCBI Taxonomy" id="54128"/>
    <lineage>
        <taxon>Eukaryota</taxon>
        <taxon>Metazoa</taxon>
        <taxon>Ecdysozoa</taxon>
        <taxon>Arthropoda</taxon>
        <taxon>Hexapoda</taxon>
        <taxon>Insecta</taxon>
        <taxon>Pterygota</taxon>
        <taxon>Neoptera</taxon>
        <taxon>Endopterygota</taxon>
        <taxon>Hymenoptera</taxon>
        <taxon>Apocrita</taxon>
        <taxon>Proctotrupomorpha</taxon>
        <taxon>Chalcidoidea</taxon>
        <taxon>Trichogrammatidae</taxon>
        <taxon>Trichogramma</taxon>
    </lineage>
</organism>
<gene>
    <name evidence="2" type="ORF">TKK_014374</name>
</gene>
<evidence type="ECO:0000256" key="1">
    <source>
        <dbReference type="SAM" id="MobiDB-lite"/>
    </source>
</evidence>
<comment type="caution">
    <text evidence="2">The sequence shown here is derived from an EMBL/GenBank/DDBJ whole genome shotgun (WGS) entry which is preliminary data.</text>
</comment>
<accession>A0ABD2WDZ3</accession>
<proteinExistence type="predicted"/>
<evidence type="ECO:0000313" key="2">
    <source>
        <dbReference type="EMBL" id="KAL3390915.1"/>
    </source>
</evidence>